<evidence type="ECO:0000256" key="5">
    <source>
        <dbReference type="SAM" id="MobiDB-lite"/>
    </source>
</evidence>
<evidence type="ECO:0000256" key="3">
    <source>
        <dbReference type="ARBA" id="ARBA00022989"/>
    </source>
</evidence>
<dbReference type="InterPro" id="IPR023395">
    <property type="entry name" value="MCP_dom_sf"/>
</dbReference>
<evidence type="ECO:0000313" key="6">
    <source>
        <dbReference type="EMBL" id="TDL13112.1"/>
    </source>
</evidence>
<name>A0A4Y7PE69_9AGAM</name>
<keyword evidence="2" id="KW-0812">Transmembrane</keyword>
<protein>
    <submittedName>
        <fullName evidence="6">Uncharacterized protein</fullName>
    </submittedName>
</protein>
<feature type="region of interest" description="Disordered" evidence="5">
    <location>
        <begin position="1"/>
        <end position="25"/>
    </location>
</feature>
<dbReference type="OrthoDB" id="21292at2759"/>
<accession>A0A4Y7PE69</accession>
<keyword evidence="3" id="KW-1133">Transmembrane helix</keyword>
<dbReference type="SUPFAM" id="SSF103506">
    <property type="entry name" value="Mitochondrial carrier"/>
    <property type="match status" value="1"/>
</dbReference>
<evidence type="ECO:0000256" key="1">
    <source>
        <dbReference type="ARBA" id="ARBA00004141"/>
    </source>
</evidence>
<dbReference type="AlphaFoldDB" id="A0A4Y7PE69"/>
<gene>
    <name evidence="6" type="ORF">BD410DRAFT_616896</name>
</gene>
<reference evidence="6 7" key="1">
    <citation type="submission" date="2018-06" db="EMBL/GenBank/DDBJ databases">
        <title>A transcriptomic atlas of mushroom development highlights an independent origin of complex multicellularity.</title>
        <authorList>
            <consortium name="DOE Joint Genome Institute"/>
            <person name="Krizsan K."/>
            <person name="Almasi E."/>
            <person name="Merenyi Z."/>
            <person name="Sahu N."/>
            <person name="Viragh M."/>
            <person name="Koszo T."/>
            <person name="Mondo S."/>
            <person name="Kiss B."/>
            <person name="Balint B."/>
            <person name="Kues U."/>
            <person name="Barry K."/>
            <person name="Hegedus J.C."/>
            <person name="Henrissat B."/>
            <person name="Johnson J."/>
            <person name="Lipzen A."/>
            <person name="Ohm R."/>
            <person name="Nagy I."/>
            <person name="Pangilinan J."/>
            <person name="Yan J."/>
            <person name="Xiong Y."/>
            <person name="Grigoriev I.V."/>
            <person name="Hibbett D.S."/>
            <person name="Nagy L.G."/>
        </authorList>
    </citation>
    <scope>NUCLEOTIDE SEQUENCE [LARGE SCALE GENOMIC DNA]</scope>
    <source>
        <strain evidence="6 7">SZMC22713</strain>
    </source>
</reference>
<evidence type="ECO:0000256" key="4">
    <source>
        <dbReference type="ARBA" id="ARBA00023136"/>
    </source>
</evidence>
<sequence length="128" mass="14375">MSVQNWLSSPPALEETATPEDMILPLTADDVPKPIEKDKMEVPPLIILDDDEEEASLPSTSSPDTRPGDAETQPTQTPPIDYIVRARDECEPYKGLSDCVRKIVSEEGYSSLFRGWWITFLGTFLLEY</sequence>
<dbReference type="EMBL" id="ML170995">
    <property type="protein sequence ID" value="TDL13112.1"/>
    <property type="molecule type" value="Genomic_DNA"/>
</dbReference>
<proteinExistence type="predicted"/>
<dbReference type="STRING" id="50990.A0A4Y7PE69"/>
<dbReference type="Gene3D" id="1.50.40.10">
    <property type="entry name" value="Mitochondrial carrier domain"/>
    <property type="match status" value="1"/>
</dbReference>
<keyword evidence="7" id="KW-1185">Reference proteome</keyword>
<organism evidence="6 7">
    <name type="scientific">Rickenella mellea</name>
    <dbReference type="NCBI Taxonomy" id="50990"/>
    <lineage>
        <taxon>Eukaryota</taxon>
        <taxon>Fungi</taxon>
        <taxon>Dikarya</taxon>
        <taxon>Basidiomycota</taxon>
        <taxon>Agaricomycotina</taxon>
        <taxon>Agaricomycetes</taxon>
        <taxon>Hymenochaetales</taxon>
        <taxon>Rickenellaceae</taxon>
        <taxon>Rickenella</taxon>
    </lineage>
</organism>
<dbReference type="VEuPathDB" id="FungiDB:BD410DRAFT_616896"/>
<comment type="subcellular location">
    <subcellularLocation>
        <location evidence="1">Membrane</location>
        <topology evidence="1">Multi-pass membrane protein</topology>
    </subcellularLocation>
</comment>
<dbReference type="Pfam" id="PF00153">
    <property type="entry name" value="Mito_carr"/>
    <property type="match status" value="1"/>
</dbReference>
<evidence type="ECO:0000256" key="2">
    <source>
        <dbReference type="ARBA" id="ARBA00022692"/>
    </source>
</evidence>
<keyword evidence="4" id="KW-0472">Membrane</keyword>
<evidence type="ECO:0000313" key="7">
    <source>
        <dbReference type="Proteomes" id="UP000294933"/>
    </source>
</evidence>
<dbReference type="Proteomes" id="UP000294933">
    <property type="component" value="Unassembled WGS sequence"/>
</dbReference>
<dbReference type="InterPro" id="IPR018108">
    <property type="entry name" value="MCP_transmembrane"/>
</dbReference>
<feature type="region of interest" description="Disordered" evidence="5">
    <location>
        <begin position="43"/>
        <end position="80"/>
    </location>
</feature>
<dbReference type="GO" id="GO:0016020">
    <property type="term" value="C:membrane"/>
    <property type="evidence" value="ECO:0007669"/>
    <property type="project" value="UniProtKB-SubCell"/>
</dbReference>